<sequence length="479" mass="52181">MEGLVFSRTSPGGGSSTSNPGGGAGGVLSMNSISMGSRSSSASSAERSLLLGALATHMGVLDARENDAQTIIRKSELWDEITRQFNAHTLAPRSRQQIQTLYKNMKAKARRYEARLAEVASGVPPPDPDPISEMLLGLLHQQMQHQRRHLQRLAVLDNYGHTHTLPTQSPPADDTVKPFNANVDTPILTPEQVMQVSLEEGLATEMDMKDEPQDTTVTASPEEHLQKRDEEEEGEGKEREEHKSSSNIFPESVFTPLRTGISSISPLQQGVAVTGTVGAAFQEQQQEEQQQQQQGTIQRTPFSCFTSSSLRLNNTTIPCSTNLQSPSKTPLSLHFPTSYLSHTSAHTLSYSKSPLGTNSTADHLSQTAKRQKLDTLGDAGRLRGCGGGLSTRISNSHCCCPDLHAILAAQAEQEHQLRMKVLMEESEAGTKEHAVRMRILSLEEEVLRARLGAGRERESEKGTDVSEREADGVDDGGDE</sequence>
<evidence type="ECO:0000313" key="6">
    <source>
        <dbReference type="EMBL" id="KAK8387634.1"/>
    </source>
</evidence>
<dbReference type="Pfam" id="PF13873">
    <property type="entry name" value="Myb_DNA-bind_5"/>
    <property type="match status" value="1"/>
</dbReference>
<dbReference type="PANTHER" id="PTHR21411:SF0">
    <property type="entry name" value="REGULATORY PROTEIN ZESTE"/>
    <property type="match status" value="1"/>
</dbReference>
<organism evidence="6 7">
    <name type="scientific">Scylla paramamosain</name>
    <name type="common">Mud crab</name>
    <dbReference type="NCBI Taxonomy" id="85552"/>
    <lineage>
        <taxon>Eukaryota</taxon>
        <taxon>Metazoa</taxon>
        <taxon>Ecdysozoa</taxon>
        <taxon>Arthropoda</taxon>
        <taxon>Crustacea</taxon>
        <taxon>Multicrustacea</taxon>
        <taxon>Malacostraca</taxon>
        <taxon>Eumalacostraca</taxon>
        <taxon>Eucarida</taxon>
        <taxon>Decapoda</taxon>
        <taxon>Pleocyemata</taxon>
        <taxon>Brachyura</taxon>
        <taxon>Eubrachyura</taxon>
        <taxon>Portunoidea</taxon>
        <taxon>Portunidae</taxon>
        <taxon>Portuninae</taxon>
        <taxon>Scylla</taxon>
    </lineage>
</organism>
<evidence type="ECO:0000256" key="4">
    <source>
        <dbReference type="SAM" id="MobiDB-lite"/>
    </source>
</evidence>
<keyword evidence="7" id="KW-1185">Reference proteome</keyword>
<name>A0AAW0TIV0_SCYPA</name>
<comment type="function">
    <text evidence="3">Involved in transvection phenomena (= synapsis-dependent gene expression), where the synaptic pairing of chromosomes carrying genes with which zeste interacts influences the expression of these genes. Zeste binds to DNA and stimulates transcription from a nearby promoter.</text>
</comment>
<dbReference type="InterPro" id="IPR028002">
    <property type="entry name" value="Myb_DNA-bind_5"/>
</dbReference>
<feature type="region of interest" description="Disordered" evidence="4">
    <location>
        <begin position="205"/>
        <end position="251"/>
    </location>
</feature>
<evidence type="ECO:0000256" key="2">
    <source>
        <dbReference type="ARBA" id="ARBA00016807"/>
    </source>
</evidence>
<feature type="region of interest" description="Disordered" evidence="4">
    <location>
        <begin position="450"/>
        <end position="479"/>
    </location>
</feature>
<accession>A0AAW0TIV0</accession>
<evidence type="ECO:0000256" key="1">
    <source>
        <dbReference type="ARBA" id="ARBA00011764"/>
    </source>
</evidence>
<protein>
    <recommendedName>
        <fullName evidence="2">Regulatory protein zeste</fullName>
    </recommendedName>
</protein>
<feature type="domain" description="Myb/SANT-like DNA-binding" evidence="5">
    <location>
        <begin position="38"/>
        <end position="111"/>
    </location>
</feature>
<comment type="caution">
    <text evidence="6">The sequence shown here is derived from an EMBL/GenBank/DDBJ whole genome shotgun (WGS) entry which is preliminary data.</text>
</comment>
<dbReference type="EMBL" id="JARAKH010000030">
    <property type="protein sequence ID" value="KAK8387634.1"/>
    <property type="molecule type" value="Genomic_DNA"/>
</dbReference>
<dbReference type="PANTHER" id="PTHR21411">
    <property type="entry name" value="APONTIC"/>
    <property type="match status" value="1"/>
</dbReference>
<feature type="compositionally biased region" description="Basic and acidic residues" evidence="4">
    <location>
        <begin position="450"/>
        <end position="471"/>
    </location>
</feature>
<dbReference type="AlphaFoldDB" id="A0AAW0TIV0"/>
<comment type="subunit">
    <text evidence="1">Self-associates forming complexes of several hundred monomers.</text>
</comment>
<gene>
    <name evidence="6" type="ORF">O3P69_018265</name>
</gene>
<evidence type="ECO:0000256" key="3">
    <source>
        <dbReference type="ARBA" id="ARBA00025466"/>
    </source>
</evidence>
<dbReference type="Proteomes" id="UP001487740">
    <property type="component" value="Unassembled WGS sequence"/>
</dbReference>
<feature type="compositionally biased region" description="Gly residues" evidence="4">
    <location>
        <begin position="11"/>
        <end position="26"/>
    </location>
</feature>
<feature type="region of interest" description="Disordered" evidence="4">
    <location>
        <begin position="1"/>
        <end position="39"/>
    </location>
</feature>
<evidence type="ECO:0000259" key="5">
    <source>
        <dbReference type="Pfam" id="PF13873"/>
    </source>
</evidence>
<feature type="compositionally biased region" description="Low complexity" evidence="4">
    <location>
        <begin position="28"/>
        <end position="39"/>
    </location>
</feature>
<proteinExistence type="predicted"/>
<evidence type="ECO:0000313" key="7">
    <source>
        <dbReference type="Proteomes" id="UP001487740"/>
    </source>
</evidence>
<reference evidence="6 7" key="1">
    <citation type="submission" date="2023-03" db="EMBL/GenBank/DDBJ databases">
        <title>High-quality genome of Scylla paramamosain provides insights in environmental adaptation.</title>
        <authorList>
            <person name="Zhang L."/>
        </authorList>
    </citation>
    <scope>NUCLEOTIDE SEQUENCE [LARGE SCALE GENOMIC DNA]</scope>
    <source>
        <strain evidence="6">LZ_2023a</strain>
        <tissue evidence="6">Muscle</tissue>
    </source>
</reference>